<accession>A0A9W4WRZ7</accession>
<evidence type="ECO:0000256" key="1">
    <source>
        <dbReference type="SAM" id="MobiDB-lite"/>
    </source>
</evidence>
<keyword evidence="3" id="KW-1185">Reference proteome</keyword>
<comment type="caution">
    <text evidence="2">The sequence shown here is derived from an EMBL/GenBank/DDBJ whole genome shotgun (WGS) entry which is preliminary data.</text>
</comment>
<protein>
    <submittedName>
        <fullName evidence="2">13013_t:CDS:1</fullName>
    </submittedName>
</protein>
<dbReference type="EMBL" id="CAMKVN010000418">
    <property type="protein sequence ID" value="CAI2167742.1"/>
    <property type="molecule type" value="Genomic_DNA"/>
</dbReference>
<proteinExistence type="predicted"/>
<feature type="region of interest" description="Disordered" evidence="1">
    <location>
        <begin position="109"/>
        <end position="130"/>
    </location>
</feature>
<name>A0A9W4WRZ7_9GLOM</name>
<feature type="compositionally biased region" description="Polar residues" evidence="1">
    <location>
        <begin position="120"/>
        <end position="130"/>
    </location>
</feature>
<dbReference type="Proteomes" id="UP001153678">
    <property type="component" value="Unassembled WGS sequence"/>
</dbReference>
<sequence length="182" mass="21312">MKIVPEARNTIMRFMISKEGRNHKKPYSELSKKTGYSSKQIYHIWNDQLNPTLDRNPLSSEEKEYINQWVEVNKTENNKIHWMNCQKDMKRDFQKLRSTNIIKNAWYAKQKRKPDEEGENGTSPSTQDTISTFNNDIRTITQTGPTNVLTSTATHHYIPPTLPTIEPSFQPDPPKFIMKPIF</sequence>
<dbReference type="AlphaFoldDB" id="A0A9W4WRZ7"/>
<organism evidence="2 3">
    <name type="scientific">Funneliformis geosporum</name>
    <dbReference type="NCBI Taxonomy" id="1117311"/>
    <lineage>
        <taxon>Eukaryota</taxon>
        <taxon>Fungi</taxon>
        <taxon>Fungi incertae sedis</taxon>
        <taxon>Mucoromycota</taxon>
        <taxon>Glomeromycotina</taxon>
        <taxon>Glomeromycetes</taxon>
        <taxon>Glomerales</taxon>
        <taxon>Glomeraceae</taxon>
        <taxon>Funneliformis</taxon>
    </lineage>
</organism>
<gene>
    <name evidence="2" type="ORF">FWILDA_LOCUS3231</name>
</gene>
<reference evidence="2" key="1">
    <citation type="submission" date="2022-08" db="EMBL/GenBank/DDBJ databases">
        <authorList>
            <person name="Kallberg Y."/>
            <person name="Tangrot J."/>
            <person name="Rosling A."/>
        </authorList>
    </citation>
    <scope>NUCLEOTIDE SEQUENCE</scope>
    <source>
        <strain evidence="2">Wild A</strain>
    </source>
</reference>
<dbReference type="OrthoDB" id="2339443at2759"/>
<evidence type="ECO:0000313" key="2">
    <source>
        <dbReference type="EMBL" id="CAI2167742.1"/>
    </source>
</evidence>
<evidence type="ECO:0000313" key="3">
    <source>
        <dbReference type="Proteomes" id="UP001153678"/>
    </source>
</evidence>